<name>A0ABU9Q3E3_9BURK</name>
<organism evidence="1 2">
    <name type="scientific">Collimonas rhizosphaerae</name>
    <dbReference type="NCBI Taxonomy" id="3126357"/>
    <lineage>
        <taxon>Bacteria</taxon>
        <taxon>Pseudomonadati</taxon>
        <taxon>Pseudomonadota</taxon>
        <taxon>Betaproteobacteria</taxon>
        <taxon>Burkholderiales</taxon>
        <taxon>Oxalobacteraceae</taxon>
        <taxon>Collimonas</taxon>
    </lineage>
</organism>
<evidence type="ECO:0000313" key="2">
    <source>
        <dbReference type="Proteomes" id="UP001495910"/>
    </source>
</evidence>
<dbReference type="RefSeq" id="WP_342831740.1">
    <property type="nucleotide sequence ID" value="NZ_JBANDC010000030.1"/>
</dbReference>
<gene>
    <name evidence="1" type="ORF">V8G57_25255</name>
</gene>
<protein>
    <submittedName>
        <fullName evidence="1">Uncharacterized protein</fullName>
    </submittedName>
</protein>
<dbReference type="Proteomes" id="UP001495910">
    <property type="component" value="Unassembled WGS sequence"/>
</dbReference>
<evidence type="ECO:0000313" key="1">
    <source>
        <dbReference type="EMBL" id="MEM4990720.1"/>
    </source>
</evidence>
<proteinExistence type="predicted"/>
<reference evidence="1 2" key="1">
    <citation type="submission" date="2024-02" db="EMBL/GenBank/DDBJ databases">
        <title>Draft genome sequence of Collimonas sp. strain H4R21, an effective mineral-weathering bacterial strain isolated from the beech rhizosphere.</title>
        <authorList>
            <person name="Morin E."/>
            <person name="Uroz S."/>
            <person name="Leveau J.H.J."/>
            <person name="Kumar R."/>
            <person name="Rey M.W."/>
            <person name="Pham J."/>
        </authorList>
    </citation>
    <scope>NUCLEOTIDE SEQUENCE [LARGE SCALE GENOMIC DNA]</scope>
    <source>
        <strain evidence="1 2">H4R21</strain>
    </source>
</reference>
<sequence length="509" mass="54647">MSASITGVEVPENLQILFDESGEGRAGIAGAILDGAAFYETEHGVEPTADVLEWAIHQAYATSDSARSKYKLDSASNLAHDPMSLQQNRAVISITAAMAEAIPVANYLPADIGSNEAPLVIVSHEAGSTFGHYGAGDLMDGVLSGRAYTSAQRTHLLKRTGDDFDGKVTPIQLTADTCDQDAPSAKLLKGRTIIYINGLPVAKETSADAPASASPISGYVRLGGTLFTVSGSMNSDTGAVKVTTVPALPANTPVIAEAVIDFENNKGIIPTVNTIATRFILRASPWKANAFVSTDSQTQMVNEIGLNPMGESMLAIRNQFANERHYQVLEKAARIGANNAMVWDFKWDTQGLEKTRAQIWQDGSCILGAASQQMAEDTMDHGITHLYVSKKMAAMLLGLPSTLFTPSGVTARPGIYRVGRLFGLYEVYYSPRIVDVDHKTSRIICIGRSTQVARNPFVLGDAVAPMLINMNADEDQRYKQGFYARNFTVVNPHLPSAMGCAVIDVINLD</sequence>
<keyword evidence="2" id="KW-1185">Reference proteome</keyword>
<accession>A0ABU9Q3E3</accession>
<comment type="caution">
    <text evidence="1">The sequence shown here is derived from an EMBL/GenBank/DDBJ whole genome shotgun (WGS) entry which is preliminary data.</text>
</comment>
<dbReference type="EMBL" id="JBANDC010000030">
    <property type="protein sequence ID" value="MEM4990720.1"/>
    <property type="molecule type" value="Genomic_DNA"/>
</dbReference>